<dbReference type="GO" id="GO:0008559">
    <property type="term" value="F:ABC-type xenobiotic transporter activity"/>
    <property type="evidence" value="ECO:0007669"/>
    <property type="project" value="UniProtKB-EC"/>
</dbReference>
<dbReference type="GO" id="GO:0005886">
    <property type="term" value="C:plasma membrane"/>
    <property type="evidence" value="ECO:0007669"/>
    <property type="project" value="UniProtKB-SubCell"/>
</dbReference>
<dbReference type="FunFam" id="3.40.50.300:FF:000293">
    <property type="entry name" value="ATP binding cassette subfamily C member 1"/>
    <property type="match status" value="1"/>
</dbReference>
<feature type="transmembrane region" description="Helical" evidence="17">
    <location>
        <begin position="97"/>
        <end position="118"/>
    </location>
</feature>
<feature type="transmembrane region" description="Helical" evidence="17">
    <location>
        <begin position="886"/>
        <end position="910"/>
    </location>
</feature>
<evidence type="ECO:0000256" key="9">
    <source>
        <dbReference type="ARBA" id="ARBA00022967"/>
    </source>
</evidence>
<dbReference type="SUPFAM" id="SSF90123">
    <property type="entry name" value="ABC transporter transmembrane region"/>
    <property type="match status" value="2"/>
</dbReference>
<dbReference type="CDD" id="cd03244">
    <property type="entry name" value="ABCC_MRP_domain2"/>
    <property type="match status" value="1"/>
</dbReference>
<dbReference type="FunFam" id="1.20.1560.10:FF:000001">
    <property type="entry name" value="ATP-binding cassette subfamily C member 1"/>
    <property type="match status" value="1"/>
</dbReference>
<proteinExistence type="inferred from homology"/>
<dbReference type="FunFam" id="1.20.1560.10:FF:000007">
    <property type="entry name" value="ATP-binding cassette subfamily C member 1"/>
    <property type="match status" value="1"/>
</dbReference>
<evidence type="ECO:0000313" key="21">
    <source>
        <dbReference type="Proteomes" id="UP000694395"/>
    </source>
</evidence>
<dbReference type="InterPro" id="IPR011527">
    <property type="entry name" value="ABC1_TM_dom"/>
</dbReference>
<keyword evidence="4" id="KW-1003">Cell membrane</keyword>
<comment type="catalytic activity">
    <reaction evidence="14">
        <text>leukotriene C4(in) + ATP + H2O = leukotriene C4(out) + ADP + phosphate + H(+)</text>
        <dbReference type="Rhea" id="RHEA:38963"/>
        <dbReference type="ChEBI" id="CHEBI:15377"/>
        <dbReference type="ChEBI" id="CHEBI:15378"/>
        <dbReference type="ChEBI" id="CHEBI:30616"/>
        <dbReference type="ChEBI" id="CHEBI:43474"/>
        <dbReference type="ChEBI" id="CHEBI:57973"/>
        <dbReference type="ChEBI" id="CHEBI:456216"/>
    </reaction>
    <physiologicalReaction direction="left-to-right" evidence="14">
        <dbReference type="Rhea" id="RHEA:38964"/>
    </physiologicalReaction>
</comment>
<feature type="transmembrane region" description="Helical" evidence="17">
    <location>
        <begin position="138"/>
        <end position="158"/>
    </location>
</feature>
<dbReference type="GO" id="GO:0006869">
    <property type="term" value="P:lipid transport"/>
    <property type="evidence" value="ECO:0007669"/>
    <property type="project" value="UniProtKB-KW"/>
</dbReference>
<dbReference type="PROSITE" id="PS50893">
    <property type="entry name" value="ABC_TRANSPORTER_2"/>
    <property type="match status" value="2"/>
</dbReference>
<sequence>MAIKGYKNPLEAKDLWSLNKRDSSEEVVPKLLREWDLEQIKAHSGKDRSTQALYSKPPPAGESNHVGGENSPEEVEVLLSKKRTPKKPSFLRSLIKAFGPYFLIGSAFKLLQDLITFVNPQLLSLLISFTKQKEAPTWWGYALAFLMFFTAFLQTLILHQHFQYCFVTGMRLRTAIIGAIYRKSLIITNAAKRTSTVGEIVNLMSVDAQRFMDLTTFLNMLWSAPLQIILALYFLWQNLGPSVLAGVAVMILLIPLNAAIAVRTRAYQQMQYKDARIKLMNEILNGIKVLKLYAWENSFKEKVLEIRQKELNVLRKTAYLGALSTMAWTSAPFLVALMTFAVYVTVDKNNILDAEKAFVSLSLFNILRFPLNMLPQVISSVVQASVSLKRIQDFLSHEELDPESVDRNNTATVTVVNGKFTWECTLLMCPVCVFVRSINLMVPQGSLLAVVGHVGCGKSSLVSALLGEMEKLEGQISIRIDWCSFTPLLQGSVAYVPQQAWIQNATLRDNILFGKAYNEQKYRSCLEACALTPDLEVLPGGDLTEIGEKGINLSGGQRQRVSLARALYNEADVYLLDDPLSAVDSHVAKHIFDHVIGPEGVLQGKTRILVTHGISFLPQVDNIMVMVEGRVSEMGSYQELLQQNGAFAEFLRNYSLEDIIEDEATGTTICYYSRGIQNSLRSLDLLIFSSTWSLYATAWSKSVRRRLCSERKHAEPDAEKKLPKVEKLIQAETTETGRVKSKVFWEYAKAVGPLLTLFICFLYGCQSAAAIGANIWLSQWTNDAAQNMTQENVSMRVGVYAALGITQGILVMVSSFTLAMGNIGAARKLHYALLDNKFHTPQSFFDTTPIGRVINRFSKDIYVIDEALPSTVLMFLGTFFSSLSTMIVIVASTPIFAVVIAPLTFIYVFVQRFYVATSRQLKRLESVTRSPIYSHFSETVTGSSVIRAYGRHDAFVLMSDMKVDDNQKSYYPGIVANRWLGVRIEFIGNCIVLFAALFAVIGKDKLNPGLVGLSVSYALLVTMSLNWMVRMTSDLESNIVAVERVKEYSETKIEAPWEVEDKKPSPDWPSQGKVEFLDYSVRYREGLDLVLKNLTLSVVGGEKIGIVGRTGAGKSSMTLCLFRLLEAAGGEITIDGVKISEIGLHDLRSKLTIIPQEPVLFSGSLRMNLDPFEKYNDGEVWKALELSHLNKFVSNQPAKLELECSEGGENLSVGQRQLVCLARALLRKTRILILDEATAAIDLETDDLIQSTIRTQFEDCTVFTIAHRLNTIMDYTRVLVLDKGQVAEFDTPSKLLSKRGIFYGMAKDAGLTQ</sequence>
<evidence type="ECO:0000256" key="6">
    <source>
        <dbReference type="ARBA" id="ARBA00022737"/>
    </source>
</evidence>
<reference evidence="20" key="1">
    <citation type="submission" date="2020-07" db="EMBL/GenBank/DDBJ databases">
        <title>A long reads based de novo assembly of the rainbow trout Arlee double haploid line genome.</title>
        <authorList>
            <person name="Gao G."/>
            <person name="Palti Y."/>
        </authorList>
    </citation>
    <scope>NUCLEOTIDE SEQUENCE [LARGE SCALE GENOMIC DNA]</scope>
</reference>
<feature type="transmembrane region" description="Helical" evidence="17">
    <location>
        <begin position="1009"/>
        <end position="1029"/>
    </location>
</feature>
<reference evidence="20" key="3">
    <citation type="submission" date="2025-09" db="UniProtKB">
        <authorList>
            <consortium name="Ensembl"/>
        </authorList>
    </citation>
    <scope>IDENTIFICATION</scope>
</reference>
<dbReference type="InterPro" id="IPR027417">
    <property type="entry name" value="P-loop_NTPase"/>
</dbReference>
<evidence type="ECO:0000256" key="4">
    <source>
        <dbReference type="ARBA" id="ARBA00022475"/>
    </source>
</evidence>
<evidence type="ECO:0000256" key="10">
    <source>
        <dbReference type="ARBA" id="ARBA00022989"/>
    </source>
</evidence>
<keyword evidence="3" id="KW-0813">Transport</keyword>
<feature type="transmembrane region" description="Helical" evidence="17">
    <location>
        <begin position="797"/>
        <end position="819"/>
    </location>
</feature>
<dbReference type="Gene3D" id="3.40.50.300">
    <property type="entry name" value="P-loop containing nucleotide triphosphate hydrolases"/>
    <property type="match status" value="2"/>
</dbReference>
<dbReference type="Gene3D" id="1.20.1560.10">
    <property type="entry name" value="ABC transporter type 1, transmembrane domain"/>
    <property type="match status" value="2"/>
</dbReference>
<keyword evidence="8" id="KW-0067">ATP-binding</keyword>
<dbReference type="GO" id="GO:0016887">
    <property type="term" value="F:ATP hydrolysis activity"/>
    <property type="evidence" value="ECO:0007669"/>
    <property type="project" value="InterPro"/>
</dbReference>
<organism evidence="20 21">
    <name type="scientific">Oncorhynchus mykiss</name>
    <name type="common">Rainbow trout</name>
    <name type="synonym">Salmo gairdneri</name>
    <dbReference type="NCBI Taxonomy" id="8022"/>
    <lineage>
        <taxon>Eukaryota</taxon>
        <taxon>Metazoa</taxon>
        <taxon>Chordata</taxon>
        <taxon>Craniata</taxon>
        <taxon>Vertebrata</taxon>
        <taxon>Euteleostomi</taxon>
        <taxon>Actinopterygii</taxon>
        <taxon>Neopterygii</taxon>
        <taxon>Teleostei</taxon>
        <taxon>Protacanthopterygii</taxon>
        <taxon>Salmoniformes</taxon>
        <taxon>Salmonidae</taxon>
        <taxon>Salmoninae</taxon>
        <taxon>Oncorhynchus</taxon>
    </lineage>
</organism>
<keyword evidence="6" id="KW-0677">Repeat</keyword>
<dbReference type="InterPro" id="IPR036640">
    <property type="entry name" value="ABC1_TM_sf"/>
</dbReference>
<evidence type="ECO:0000256" key="2">
    <source>
        <dbReference type="ARBA" id="ARBA00009726"/>
    </source>
</evidence>
<evidence type="ECO:0000256" key="5">
    <source>
        <dbReference type="ARBA" id="ARBA00022692"/>
    </source>
</evidence>
<dbReference type="InterPro" id="IPR005292">
    <property type="entry name" value="MRP"/>
</dbReference>
<name>A0A8C7QN86_ONCMY</name>
<feature type="transmembrane region" description="Helical" evidence="17">
    <location>
        <begin position="986"/>
        <end position="1003"/>
    </location>
</feature>
<comment type="catalytic activity">
    <reaction evidence="13">
        <text>ATP + H2O + xenobioticSide 1 = ADP + phosphate + xenobioticSide 2.</text>
        <dbReference type="EC" id="7.6.2.2"/>
    </reaction>
</comment>
<keyword evidence="12 17" id="KW-0472">Membrane</keyword>
<dbReference type="GeneTree" id="ENSGT00940000163867"/>
<feature type="domain" description="ABC transporter" evidence="18">
    <location>
        <begin position="413"/>
        <end position="653"/>
    </location>
</feature>
<evidence type="ECO:0000256" key="13">
    <source>
        <dbReference type="ARBA" id="ARBA00034018"/>
    </source>
</evidence>
<feature type="domain" description="ABC transporter" evidence="18">
    <location>
        <begin position="1074"/>
        <end position="1308"/>
    </location>
</feature>
<accession>A0A8C7QN86</accession>
<dbReference type="PANTHER" id="PTHR24223:SF405">
    <property type="entry name" value="ATP-BINDING CASSETTE SUB-FAMILY C MEMBER 3"/>
    <property type="match status" value="1"/>
</dbReference>
<dbReference type="CDD" id="cd03250">
    <property type="entry name" value="ABCC_MRP_domain1"/>
    <property type="match status" value="1"/>
</dbReference>
<dbReference type="InterPro" id="IPR003593">
    <property type="entry name" value="AAA+_ATPase"/>
</dbReference>
<comment type="subcellular location">
    <subcellularLocation>
        <location evidence="1">Cell membrane</location>
        <topology evidence="1">Multi-pass membrane protein</topology>
    </subcellularLocation>
</comment>
<dbReference type="InterPro" id="IPR050173">
    <property type="entry name" value="ABC_transporter_C-like"/>
</dbReference>
<dbReference type="Pfam" id="PF00005">
    <property type="entry name" value="ABC_tran"/>
    <property type="match status" value="2"/>
</dbReference>
<dbReference type="NCBIfam" id="TIGR00957">
    <property type="entry name" value="MRP_assoc_pro"/>
    <property type="match status" value="1"/>
</dbReference>
<evidence type="ECO:0000313" key="20">
    <source>
        <dbReference type="Ensembl" id="ENSOMYP00000038563.2"/>
    </source>
</evidence>
<evidence type="ECO:0000256" key="8">
    <source>
        <dbReference type="ARBA" id="ARBA00022840"/>
    </source>
</evidence>
<dbReference type="InterPro" id="IPR017871">
    <property type="entry name" value="ABC_transporter-like_CS"/>
</dbReference>
<feature type="transmembrane region" description="Helical" evidence="17">
    <location>
        <begin position="242"/>
        <end position="262"/>
    </location>
</feature>
<evidence type="ECO:0000256" key="11">
    <source>
        <dbReference type="ARBA" id="ARBA00023055"/>
    </source>
</evidence>
<comment type="catalytic activity">
    <reaction evidence="15">
        <text>17beta-estradiol 17-O-(beta-D-glucuronate)(in) + ATP + H2O = 17beta-estradiol 17-O-(beta-D-glucuronate)(out) + ADP + phosphate + H(+)</text>
        <dbReference type="Rhea" id="RHEA:60128"/>
        <dbReference type="ChEBI" id="CHEBI:15377"/>
        <dbReference type="ChEBI" id="CHEBI:15378"/>
        <dbReference type="ChEBI" id="CHEBI:30616"/>
        <dbReference type="ChEBI" id="CHEBI:43474"/>
        <dbReference type="ChEBI" id="CHEBI:82961"/>
        <dbReference type="ChEBI" id="CHEBI:456216"/>
    </reaction>
    <physiologicalReaction direction="left-to-right" evidence="15">
        <dbReference type="Rhea" id="RHEA:60129"/>
    </physiologicalReaction>
</comment>
<dbReference type="FunFam" id="3.40.50.300:FF:000074">
    <property type="entry name" value="Multidrug resistance-associated protein 5 isoform 1"/>
    <property type="match status" value="1"/>
</dbReference>
<evidence type="ECO:0000256" key="17">
    <source>
        <dbReference type="SAM" id="Phobius"/>
    </source>
</evidence>
<evidence type="ECO:0000259" key="18">
    <source>
        <dbReference type="PROSITE" id="PS50893"/>
    </source>
</evidence>
<dbReference type="PANTHER" id="PTHR24223">
    <property type="entry name" value="ATP-BINDING CASSETTE SUB-FAMILY C"/>
    <property type="match status" value="1"/>
</dbReference>
<feature type="domain" description="ABC transmembrane type-1" evidence="19">
    <location>
        <begin position="103"/>
        <end position="383"/>
    </location>
</feature>
<evidence type="ECO:0000256" key="16">
    <source>
        <dbReference type="SAM" id="MobiDB-lite"/>
    </source>
</evidence>
<feature type="transmembrane region" description="Helical" evidence="17">
    <location>
        <begin position="750"/>
        <end position="777"/>
    </location>
</feature>
<dbReference type="CDD" id="cd18595">
    <property type="entry name" value="ABC_6TM_MRP1_2_3_6_D1_like"/>
    <property type="match status" value="1"/>
</dbReference>
<evidence type="ECO:0000256" key="3">
    <source>
        <dbReference type="ARBA" id="ARBA00022448"/>
    </source>
</evidence>
<feature type="transmembrane region" description="Helical" evidence="17">
    <location>
        <begin position="217"/>
        <end position="236"/>
    </location>
</feature>
<dbReference type="PROSITE" id="PS00211">
    <property type="entry name" value="ABC_TRANSPORTER_1"/>
    <property type="match status" value="2"/>
</dbReference>
<evidence type="ECO:0000259" key="19">
    <source>
        <dbReference type="PROSITE" id="PS50929"/>
    </source>
</evidence>
<dbReference type="Pfam" id="PF00664">
    <property type="entry name" value="ABC_membrane"/>
    <property type="match status" value="2"/>
</dbReference>
<evidence type="ECO:0008006" key="22">
    <source>
        <dbReference type="Google" id="ProtNLM"/>
    </source>
</evidence>
<dbReference type="SMART" id="SM00382">
    <property type="entry name" value="AAA"/>
    <property type="match status" value="2"/>
</dbReference>
<feature type="transmembrane region" description="Helical" evidence="17">
    <location>
        <begin position="317"/>
        <end position="346"/>
    </location>
</feature>
<evidence type="ECO:0000256" key="1">
    <source>
        <dbReference type="ARBA" id="ARBA00004651"/>
    </source>
</evidence>
<keyword evidence="5 17" id="KW-0812">Transmembrane</keyword>
<feature type="domain" description="ABC transmembrane type-1" evidence="19">
    <location>
        <begin position="757"/>
        <end position="1037"/>
    </location>
</feature>
<evidence type="ECO:0000256" key="15">
    <source>
        <dbReference type="ARBA" id="ARBA00047576"/>
    </source>
</evidence>
<feature type="region of interest" description="Disordered" evidence="16">
    <location>
        <begin position="42"/>
        <end position="70"/>
    </location>
</feature>
<keyword evidence="21" id="KW-1185">Reference proteome</keyword>
<comment type="similarity">
    <text evidence="2">Belongs to the ABC transporter superfamily. ABCC family. Conjugate transporter (TC 3.A.1.208) subfamily.</text>
</comment>
<reference evidence="20" key="2">
    <citation type="submission" date="2025-08" db="UniProtKB">
        <authorList>
            <consortium name="Ensembl"/>
        </authorList>
    </citation>
    <scope>IDENTIFICATION</scope>
</reference>
<evidence type="ECO:0000256" key="14">
    <source>
        <dbReference type="ARBA" id="ARBA00047523"/>
    </source>
</evidence>
<protein>
    <recommendedName>
        <fullName evidence="22">ATP-binding cassette, sub-family C (CFTR/MRP), member 3</fullName>
    </recommendedName>
</protein>
<keyword evidence="9" id="KW-1278">Translocase</keyword>
<dbReference type="CDD" id="cd18603">
    <property type="entry name" value="ABC_6TM_MRP1_2_3_6_D2_like"/>
    <property type="match status" value="1"/>
</dbReference>
<dbReference type="SUPFAM" id="SSF52540">
    <property type="entry name" value="P-loop containing nucleoside triphosphate hydrolases"/>
    <property type="match status" value="2"/>
</dbReference>
<evidence type="ECO:0000256" key="7">
    <source>
        <dbReference type="ARBA" id="ARBA00022741"/>
    </source>
</evidence>
<dbReference type="InterPro" id="IPR003439">
    <property type="entry name" value="ABC_transporter-like_ATP-bd"/>
</dbReference>
<keyword evidence="11" id="KW-0445">Lipid transport</keyword>
<keyword evidence="7" id="KW-0547">Nucleotide-binding</keyword>
<dbReference type="GO" id="GO:0005524">
    <property type="term" value="F:ATP binding"/>
    <property type="evidence" value="ECO:0007669"/>
    <property type="project" value="UniProtKB-KW"/>
</dbReference>
<dbReference type="PROSITE" id="PS50929">
    <property type="entry name" value="ABC_TM1F"/>
    <property type="match status" value="2"/>
</dbReference>
<dbReference type="Ensembl" id="ENSOMYT00000042116.2">
    <property type="protein sequence ID" value="ENSOMYP00000038563.2"/>
    <property type="gene ID" value="ENSOMYG00000012779.2"/>
</dbReference>
<evidence type="ECO:0000256" key="12">
    <source>
        <dbReference type="ARBA" id="ARBA00023136"/>
    </source>
</evidence>
<dbReference type="Proteomes" id="UP000694395">
    <property type="component" value="Chromosome 16"/>
</dbReference>
<keyword evidence="10 17" id="KW-1133">Transmembrane helix</keyword>